<keyword evidence="2" id="KW-1185">Reference proteome</keyword>
<accession>A0ACC0BRV7</accession>
<proteinExistence type="predicted"/>
<dbReference type="Proteomes" id="UP001060085">
    <property type="component" value="Linkage Group LG02"/>
</dbReference>
<comment type="caution">
    <text evidence="1">The sequence shown here is derived from an EMBL/GenBank/DDBJ whole genome shotgun (WGS) entry which is preliminary data.</text>
</comment>
<protein>
    <submittedName>
        <fullName evidence="1">Uncharacterized protein</fullName>
    </submittedName>
</protein>
<reference evidence="2" key="1">
    <citation type="journal article" date="2023" name="Nat. Plants">
        <title>Single-cell RNA sequencing provides a high-resolution roadmap for understanding the multicellular compartmentation of specialized metabolism.</title>
        <authorList>
            <person name="Sun S."/>
            <person name="Shen X."/>
            <person name="Li Y."/>
            <person name="Li Y."/>
            <person name="Wang S."/>
            <person name="Li R."/>
            <person name="Zhang H."/>
            <person name="Shen G."/>
            <person name="Guo B."/>
            <person name="Wei J."/>
            <person name="Xu J."/>
            <person name="St-Pierre B."/>
            <person name="Chen S."/>
            <person name="Sun C."/>
        </authorList>
    </citation>
    <scope>NUCLEOTIDE SEQUENCE [LARGE SCALE GENOMIC DNA]</scope>
</reference>
<gene>
    <name evidence="1" type="ORF">M9H77_06218</name>
</gene>
<organism evidence="1 2">
    <name type="scientific">Catharanthus roseus</name>
    <name type="common">Madagascar periwinkle</name>
    <name type="synonym">Vinca rosea</name>
    <dbReference type="NCBI Taxonomy" id="4058"/>
    <lineage>
        <taxon>Eukaryota</taxon>
        <taxon>Viridiplantae</taxon>
        <taxon>Streptophyta</taxon>
        <taxon>Embryophyta</taxon>
        <taxon>Tracheophyta</taxon>
        <taxon>Spermatophyta</taxon>
        <taxon>Magnoliopsida</taxon>
        <taxon>eudicotyledons</taxon>
        <taxon>Gunneridae</taxon>
        <taxon>Pentapetalae</taxon>
        <taxon>asterids</taxon>
        <taxon>lamiids</taxon>
        <taxon>Gentianales</taxon>
        <taxon>Apocynaceae</taxon>
        <taxon>Rauvolfioideae</taxon>
        <taxon>Vinceae</taxon>
        <taxon>Catharanthinae</taxon>
        <taxon>Catharanthus</taxon>
    </lineage>
</organism>
<sequence>MDSKSSIEDGFSKLHPSFPVDTNIAILGGGPSGLSAAYALCKLGYNKVTVLEKYHTVSGMCESVDIEGKIYDLGGQVLAGNSAPTIFSLAKETGCELEEMDGHKLALIDSFTGNYQDIQVADDYISVISLTLELQDKAKETGRIGVHGLSDIASDLTPAFLESRGFKSVPKSVAYGYTASGYGFVQDFSYAYIHEFTRTSMAGKIRRFQGGYMSFWQKISESLPATVVCNTEVLAVKRDTMGVKLDIRNSTGDFETMDFDKIIISGSFPFTCGKTYRSPCSDSADVGNNLLDLNETEKELFSKVQTIDYYTTVLKIKGLEHMPVGFYYFGEFMEDPATIGNPVAMQRFYADTDIFLFWSYGNSSTIKGPTVTELAIDAIKRIGGEVQKVVLQRRFKYFPHVKSQDMKAGFYDKLETELQGQQNTYYIGGLMAFELTERNSSYAMALVRKHFANADPLPRLPYVKTLSLGRNLTQDFDLLQTLFPIYSDCQRKKPQALEETPGVEFPDLSSLDGYLKHWGTHKIIQNKTLYTWLNEEGEAVCQRTFAELHANAFYIAQMLLTSKKPIIRPGDRVLLVHVPGLDFIDAFFGCLRARVLPVPVLPPDPLQRGGQALLKIENIAKACNAVAILSTVSYHAAVRAGAVKNLISLSVKSRKSSGRWPDLPWLHTDSCIRSSKGKSVKNIDCDVEPDTEDLCFLQFTSGSTGDAKGVMITQGGLIHNVKLMRRRYKSTSNTVLVSWLPQYHDMGLIGGLFTSLVCGGSAILFSPMTFIKNPLLWLETMSKYRATHSAGPNFAFELVIRRLEVNKDKLWKYDLSSMIFLMVAAEPVRQKTLKRFLELTIPVGLSQWVMAPGYGLAENCVFVSCAYGEGKPIMVDWQGRVCCGYATSDNADVDIRIVDPETGEENTEPGVEGEIWISSPSAGIGYWGSEELSERTFRNKLEKHACRKYSRTGDLGRIIDGCLFITGRIKDLVIVAGRNIYLADVEKTVETSSELLRPGCCAVIGVPEEILLSKGLSTPDNSDQIGLVVIAEVRDGKPVGKDVIEDIQSKIAEEHGVTVACVKLVKPRTISKTTSGKIKRFECLKQFTDGSLPLVPDPLSTRRSLVRSFTTGTCKEGRTPRSRLNVSPLSPTPLSSGPGLTKKEIVDFLKGLVSEQTGIPLNKISTTESLVSYGIDSIGVVRAAQKLSDFLGVPVGAVDIFTATCIEDLASFSENHVMKSQPHFMKAPSSLQESERNSFEMPTEVNYALTPEISIWSVDFVKWWALYKAQEVSSKVMAVHLRGTVFLKYWYQMLGARIGSSVLLDTVDITDPALVTIGDGVVVAEGAQIQSHEVKNGILSFRPIRIGKESSIGPYALIQKGSIIGERSEVLTSQKTEEGKPISKYSKANSIPKVTELSNLRDGSPSLAIYQLSGIYMVGFISAISAALVYCLYIMVTQKSPSLDEFAFICLSGAFHWFPFTMIAYATMTARHSFSPVSFAISAATAYLAHGVILIFLTSSLVHLLSRTKGTKESHLRTWLRHRITIACHLRFAKLLSGTETFCIYFRLLGAKVGKHCSIRAINAVSDPSLMSIGAGVHLGDFSRIITGFYSRDGIRCKKVEVQDNAVVGSQSIVLPGSIVQKDVIIGALSVVPENLVLQKGGVYVGSQNLVMIKNRLHAVDDRIEEMDTKYKKIVGNLAANLAATTLKVKTRYFHRIGVSGKGVLKMYDNIKGFPDHKIFSPGKSYPIIVRHSNSLSADDDARIDARGAALRILSDKQNGETDTPLLDLTLKTGNAFYARTISDFATWLVCGLAAREEHVKRVPRVRDAVWTSLRSANSFAELHYYSNICRLFRFTDGKEMYVKFKLRPFDEKISEDAGKVEPIGILPPETGAIPRDSSDKRPLLFLSEDFQSRVSSPGGVHYILQLQFQPVPSDETSQDIALDCTRPWDETKFPYVDVGEIIIDQNLTGKQSEELEFNPFLRCHEIDVIRATSASQSASIDHGRSLIYEICQHLRNGEPIPEAWRIFIEQSDVKVDLSGCPIAAALDKTDSSKVTLARPWYQTIWSIFVQPLLQTFLPYFLLAYLTCIPLHYTLYAKENKNYQLHWLLPLFWLSSGLCATLATVITKWILVGKKEEGETVHIWSRGVFMDTIWQAFRTLTGEYFIEMISGSMLFSLWMKLMGSNIELSQGVYVDSMGASLNPEMVEIERGGCVGREALLFGHIYDGEGGLVKFGKVKIGEGGFVGSRAIAMPGVRVEIGGNLDALSLAMKGEIVKSR</sequence>
<name>A0ACC0BRV7_CATRO</name>
<evidence type="ECO:0000313" key="1">
    <source>
        <dbReference type="EMBL" id="KAI5675268.1"/>
    </source>
</evidence>
<dbReference type="EMBL" id="CM044702">
    <property type="protein sequence ID" value="KAI5675268.1"/>
    <property type="molecule type" value="Genomic_DNA"/>
</dbReference>
<evidence type="ECO:0000313" key="2">
    <source>
        <dbReference type="Proteomes" id="UP001060085"/>
    </source>
</evidence>